<evidence type="ECO:0000256" key="2">
    <source>
        <dbReference type="ARBA" id="ARBA00008636"/>
    </source>
</evidence>
<feature type="domain" description="Serine dehydratase beta chain" evidence="11">
    <location>
        <begin position="3"/>
        <end position="84"/>
    </location>
</feature>
<keyword evidence="7" id="KW-0408">Iron</keyword>
<dbReference type="GO" id="GO:0051539">
    <property type="term" value="F:4 iron, 4 sulfur cluster binding"/>
    <property type="evidence" value="ECO:0007669"/>
    <property type="project" value="UniProtKB-KW"/>
</dbReference>
<reference evidence="12 13" key="1">
    <citation type="submission" date="2018-06" db="EMBL/GenBank/DDBJ databases">
        <authorList>
            <consortium name="Pathogen Informatics"/>
            <person name="Doyle S."/>
        </authorList>
    </citation>
    <scope>NUCLEOTIDE SEQUENCE [LARGE SCALE GENOMIC DNA]</scope>
    <source>
        <strain evidence="12 13">NCTC12157</strain>
    </source>
</reference>
<keyword evidence="5" id="KW-0004">4Fe-4S</keyword>
<keyword evidence="8" id="KW-0411">Iron-sulfur</keyword>
<protein>
    <recommendedName>
        <fullName evidence="3">L-serine ammonia-lyase</fullName>
        <ecNumber evidence="3">4.3.1.17</ecNumber>
    </recommendedName>
</protein>
<evidence type="ECO:0000313" key="13">
    <source>
        <dbReference type="Proteomes" id="UP000254304"/>
    </source>
</evidence>
<keyword evidence="4" id="KW-0312">Gluconeogenesis</keyword>
<sequence>MISIFDIFKIGIGPSSSHTVGPMKAGKIFSDELIALGHINNTSRVVVDVYGSLSLTGKGHHTDLAIIMGLAGNLPDSVNIDAIPILSVMSKARAS</sequence>
<dbReference type="EC" id="4.3.1.17" evidence="3"/>
<dbReference type="SUPFAM" id="SSF143548">
    <property type="entry name" value="Serine metabolism enzymes domain"/>
    <property type="match status" value="1"/>
</dbReference>
<keyword evidence="9 12" id="KW-0456">Lyase</keyword>
<evidence type="ECO:0000313" key="12">
    <source>
        <dbReference type="EMBL" id="STQ46421.1"/>
    </source>
</evidence>
<dbReference type="InterPro" id="IPR005131">
    <property type="entry name" value="Ser_deHydtase_bsu"/>
</dbReference>
<dbReference type="GO" id="GO:0003941">
    <property type="term" value="F:L-serine ammonia-lyase activity"/>
    <property type="evidence" value="ECO:0007669"/>
    <property type="project" value="UniProtKB-EC"/>
</dbReference>
<evidence type="ECO:0000256" key="1">
    <source>
        <dbReference type="ARBA" id="ARBA00001966"/>
    </source>
</evidence>
<proteinExistence type="inferred from homology"/>
<dbReference type="EMBL" id="UGGO01000001">
    <property type="protein sequence ID" value="STQ46421.1"/>
    <property type="molecule type" value="Genomic_DNA"/>
</dbReference>
<dbReference type="GO" id="GO:0006094">
    <property type="term" value="P:gluconeogenesis"/>
    <property type="evidence" value="ECO:0007669"/>
    <property type="project" value="UniProtKB-KW"/>
</dbReference>
<dbReference type="Gene3D" id="3.30.1330.90">
    <property type="entry name" value="D-3-phosphoglycerate dehydrogenase, domain 3"/>
    <property type="match status" value="1"/>
</dbReference>
<dbReference type="Proteomes" id="UP000254304">
    <property type="component" value="Unassembled WGS sequence"/>
</dbReference>
<comment type="cofactor">
    <cofactor evidence="1">
        <name>[4Fe-4S] cluster</name>
        <dbReference type="ChEBI" id="CHEBI:49883"/>
    </cofactor>
</comment>
<comment type="similarity">
    <text evidence="2">Belongs to the iron-sulfur dependent L-serine dehydratase family.</text>
</comment>
<evidence type="ECO:0000259" key="11">
    <source>
        <dbReference type="Pfam" id="PF03315"/>
    </source>
</evidence>
<gene>
    <name evidence="12" type="primary">sdaB_2</name>
    <name evidence="12" type="ORF">NCTC12157_04200</name>
</gene>
<evidence type="ECO:0000256" key="6">
    <source>
        <dbReference type="ARBA" id="ARBA00022723"/>
    </source>
</evidence>
<evidence type="ECO:0000256" key="4">
    <source>
        <dbReference type="ARBA" id="ARBA00022432"/>
    </source>
</evidence>
<evidence type="ECO:0000256" key="7">
    <source>
        <dbReference type="ARBA" id="ARBA00023004"/>
    </source>
</evidence>
<keyword evidence="6" id="KW-0479">Metal-binding</keyword>
<evidence type="ECO:0000256" key="3">
    <source>
        <dbReference type="ARBA" id="ARBA00012093"/>
    </source>
</evidence>
<evidence type="ECO:0000256" key="9">
    <source>
        <dbReference type="ARBA" id="ARBA00023239"/>
    </source>
</evidence>
<dbReference type="PANTHER" id="PTHR30182">
    <property type="entry name" value="L-SERINE DEHYDRATASE"/>
    <property type="match status" value="1"/>
</dbReference>
<dbReference type="InterPro" id="IPR051318">
    <property type="entry name" value="Fe-S_L-Ser"/>
</dbReference>
<evidence type="ECO:0000256" key="5">
    <source>
        <dbReference type="ARBA" id="ARBA00022485"/>
    </source>
</evidence>
<dbReference type="AlphaFoldDB" id="A0A377NFW6"/>
<name>A0A377NFW6_9GAMM</name>
<evidence type="ECO:0000256" key="10">
    <source>
        <dbReference type="ARBA" id="ARBA00049406"/>
    </source>
</evidence>
<comment type="catalytic activity">
    <reaction evidence="10">
        <text>L-serine = pyruvate + NH4(+)</text>
        <dbReference type="Rhea" id="RHEA:19169"/>
        <dbReference type="ChEBI" id="CHEBI:15361"/>
        <dbReference type="ChEBI" id="CHEBI:28938"/>
        <dbReference type="ChEBI" id="CHEBI:33384"/>
        <dbReference type="EC" id="4.3.1.17"/>
    </reaction>
</comment>
<evidence type="ECO:0000256" key="8">
    <source>
        <dbReference type="ARBA" id="ARBA00023014"/>
    </source>
</evidence>
<accession>A0A377NFW6</accession>
<organism evidence="12 13">
    <name type="scientific">Ewingella americana</name>
    <dbReference type="NCBI Taxonomy" id="41202"/>
    <lineage>
        <taxon>Bacteria</taxon>
        <taxon>Pseudomonadati</taxon>
        <taxon>Pseudomonadota</taxon>
        <taxon>Gammaproteobacteria</taxon>
        <taxon>Enterobacterales</taxon>
        <taxon>Yersiniaceae</taxon>
        <taxon>Ewingella</taxon>
    </lineage>
</organism>
<dbReference type="PANTHER" id="PTHR30182:SF14">
    <property type="entry name" value="L-SERINE DEHYDRATASE 2"/>
    <property type="match status" value="1"/>
</dbReference>
<dbReference type="Pfam" id="PF03315">
    <property type="entry name" value="SDH_beta"/>
    <property type="match status" value="1"/>
</dbReference>
<dbReference type="GO" id="GO:0046872">
    <property type="term" value="F:metal ion binding"/>
    <property type="evidence" value="ECO:0007669"/>
    <property type="project" value="UniProtKB-KW"/>
</dbReference>
<dbReference type="InterPro" id="IPR029009">
    <property type="entry name" value="ASB_dom_sf"/>
</dbReference>